<keyword evidence="3" id="KW-1185">Reference proteome</keyword>
<name>A0A1M5Q134_9FIRM</name>
<dbReference type="RefSeq" id="WP_143156905.1">
    <property type="nucleotide sequence ID" value="NZ_FQWY01000029.1"/>
</dbReference>
<gene>
    <name evidence="2" type="ORF">SAMN02745221_01631</name>
</gene>
<reference evidence="3" key="1">
    <citation type="submission" date="2016-11" db="EMBL/GenBank/DDBJ databases">
        <authorList>
            <person name="Varghese N."/>
            <person name="Submissions S."/>
        </authorList>
    </citation>
    <scope>NUCLEOTIDE SEQUENCE [LARGE SCALE GENOMIC DNA]</scope>
    <source>
        <strain evidence="3">DSM 11003</strain>
    </source>
</reference>
<evidence type="ECO:0000313" key="3">
    <source>
        <dbReference type="Proteomes" id="UP000242329"/>
    </source>
</evidence>
<dbReference type="STRING" id="1123382.SAMN02745221_01631"/>
<dbReference type="EMBL" id="FQWY01000029">
    <property type="protein sequence ID" value="SHH07987.1"/>
    <property type="molecule type" value="Genomic_DNA"/>
</dbReference>
<accession>A0A1M5Q134</accession>
<keyword evidence="1" id="KW-1133">Transmembrane helix</keyword>
<sequence>MKKRYSWAIIIFLLFILVILGFWGYGKLERWQLEKMCKPLLGEKADVAYREKGSGSDKGGKEELLAFNSDYLAALAERYAGNKDYEIYIGLYDFPK</sequence>
<evidence type="ECO:0000256" key="1">
    <source>
        <dbReference type="SAM" id="Phobius"/>
    </source>
</evidence>
<dbReference type="AlphaFoldDB" id="A0A1M5Q134"/>
<keyword evidence="1" id="KW-0472">Membrane</keyword>
<proteinExistence type="predicted"/>
<organism evidence="2 3">
    <name type="scientific">Thermosyntropha lipolytica DSM 11003</name>
    <dbReference type="NCBI Taxonomy" id="1123382"/>
    <lineage>
        <taxon>Bacteria</taxon>
        <taxon>Bacillati</taxon>
        <taxon>Bacillota</taxon>
        <taxon>Clostridia</taxon>
        <taxon>Eubacteriales</taxon>
        <taxon>Syntrophomonadaceae</taxon>
        <taxon>Thermosyntropha</taxon>
    </lineage>
</organism>
<protein>
    <submittedName>
        <fullName evidence="2">Uncharacterized protein</fullName>
    </submittedName>
</protein>
<dbReference type="Proteomes" id="UP000242329">
    <property type="component" value="Unassembled WGS sequence"/>
</dbReference>
<feature type="transmembrane region" description="Helical" evidence="1">
    <location>
        <begin position="6"/>
        <end position="26"/>
    </location>
</feature>
<evidence type="ECO:0000313" key="2">
    <source>
        <dbReference type="EMBL" id="SHH07987.1"/>
    </source>
</evidence>
<keyword evidence="1" id="KW-0812">Transmembrane</keyword>